<accession>F0WRV7</accession>
<gene>
    <name evidence="1" type="primary">AlNc14C220G9099</name>
    <name evidence="1" type="ORF">ALNC14_102170</name>
</gene>
<proteinExistence type="predicted"/>
<reference evidence="1" key="2">
    <citation type="submission" date="2011-02" db="EMBL/GenBank/DDBJ databases">
        <authorList>
            <person name="MacLean D."/>
        </authorList>
    </citation>
    <scope>NUCLEOTIDE SEQUENCE</scope>
</reference>
<dbReference type="HOGENOM" id="CLU_2337908_0_0_1"/>
<reference evidence="1" key="1">
    <citation type="journal article" date="2011" name="PLoS Biol.">
        <title>Gene gain and loss during evolution of obligate parasitism in the white rust pathogen of Arabidopsis thaliana.</title>
        <authorList>
            <person name="Kemen E."/>
            <person name="Gardiner A."/>
            <person name="Schultz-Larsen T."/>
            <person name="Kemen A.C."/>
            <person name="Balmuth A.L."/>
            <person name="Robert-Seilaniantz A."/>
            <person name="Bailey K."/>
            <person name="Holub E."/>
            <person name="Studholme D.J."/>
            <person name="Maclean D."/>
            <person name="Jones J.D."/>
        </authorList>
    </citation>
    <scope>NUCLEOTIDE SEQUENCE</scope>
</reference>
<name>F0WRV7_9STRA</name>
<sequence length="98" mass="10974">MLSGLSQPSSLKYSDLQVGGKSMKMKESGLFVSTNMYNNGRDREGKAVREEASSVVRSFLENGPNEALWHSYFHTLEEGYFQRQLLAIGTIRSPRIAS</sequence>
<organism evidence="1">
    <name type="scientific">Albugo laibachii Nc14</name>
    <dbReference type="NCBI Taxonomy" id="890382"/>
    <lineage>
        <taxon>Eukaryota</taxon>
        <taxon>Sar</taxon>
        <taxon>Stramenopiles</taxon>
        <taxon>Oomycota</taxon>
        <taxon>Peronosporomycetes</taxon>
        <taxon>Albuginales</taxon>
        <taxon>Albuginaceae</taxon>
        <taxon>Albugo</taxon>
    </lineage>
</organism>
<evidence type="ECO:0000313" key="1">
    <source>
        <dbReference type="EMBL" id="CCA24073.1"/>
    </source>
</evidence>
<dbReference type="AlphaFoldDB" id="F0WRV7"/>
<protein>
    <submittedName>
        <fullName evidence="1">AlNc14C220G9099 protein</fullName>
    </submittedName>
</protein>
<dbReference type="EMBL" id="FR824265">
    <property type="protein sequence ID" value="CCA24073.1"/>
    <property type="molecule type" value="Genomic_DNA"/>
</dbReference>